<evidence type="ECO:0000256" key="1">
    <source>
        <dbReference type="ARBA" id="ARBA00006738"/>
    </source>
</evidence>
<name>A0ABR8W0Y0_9MICO</name>
<dbReference type="NCBIfam" id="NF009150">
    <property type="entry name" value="PRK12497.1-3"/>
    <property type="match status" value="1"/>
</dbReference>
<dbReference type="InterPro" id="IPR003509">
    <property type="entry name" value="UPF0102_YraN-like"/>
</dbReference>
<keyword evidence="4" id="KW-1185">Reference proteome</keyword>
<dbReference type="SUPFAM" id="SSF52980">
    <property type="entry name" value="Restriction endonuclease-like"/>
    <property type="match status" value="1"/>
</dbReference>
<protein>
    <recommendedName>
        <fullName evidence="2">UPF0102 protein H9633_00015</fullName>
    </recommendedName>
</protein>
<dbReference type="InterPro" id="IPR011335">
    <property type="entry name" value="Restrct_endonuc-II-like"/>
</dbReference>
<comment type="caution">
    <text evidence="3">The sequence shown here is derived from an EMBL/GenBank/DDBJ whole genome shotgun (WGS) entry which is preliminary data.</text>
</comment>
<gene>
    <name evidence="3" type="ORF">H9633_00015</name>
</gene>
<comment type="similarity">
    <text evidence="1 2">Belongs to the UPF0102 family.</text>
</comment>
<dbReference type="PANTHER" id="PTHR34039:SF1">
    <property type="entry name" value="UPF0102 PROTEIN YRAN"/>
    <property type="match status" value="1"/>
</dbReference>
<dbReference type="InterPro" id="IPR011856">
    <property type="entry name" value="tRNA_endonuc-like_dom_sf"/>
</dbReference>
<evidence type="ECO:0000313" key="4">
    <source>
        <dbReference type="Proteomes" id="UP000611521"/>
    </source>
</evidence>
<proteinExistence type="inferred from homology"/>
<evidence type="ECO:0000256" key="2">
    <source>
        <dbReference type="HAMAP-Rule" id="MF_00048"/>
    </source>
</evidence>
<evidence type="ECO:0000313" key="3">
    <source>
        <dbReference type="EMBL" id="MBD8010683.1"/>
    </source>
</evidence>
<reference evidence="3 4" key="1">
    <citation type="submission" date="2020-08" db="EMBL/GenBank/DDBJ databases">
        <title>A Genomic Blueprint of the Chicken Gut Microbiome.</title>
        <authorList>
            <person name="Gilroy R."/>
            <person name="Ravi A."/>
            <person name="Getino M."/>
            <person name="Pursley I."/>
            <person name="Horton D.L."/>
            <person name="Alikhan N.-F."/>
            <person name="Baker D."/>
            <person name="Gharbi K."/>
            <person name="Hall N."/>
            <person name="Watson M."/>
            <person name="Adriaenssens E.M."/>
            <person name="Foster-Nyarko E."/>
            <person name="Jarju S."/>
            <person name="Secka A."/>
            <person name="Antonio M."/>
            <person name="Oren A."/>
            <person name="Chaudhuri R."/>
            <person name="La Ragione R.M."/>
            <person name="Hildebrand F."/>
            <person name="Pallen M.J."/>
        </authorList>
    </citation>
    <scope>NUCLEOTIDE SEQUENCE [LARGE SCALE GENOMIC DNA]</scope>
    <source>
        <strain evidence="3 4">Re1</strain>
    </source>
</reference>
<dbReference type="CDD" id="cd20736">
    <property type="entry name" value="PoNe_Nuclease"/>
    <property type="match status" value="1"/>
</dbReference>
<dbReference type="Proteomes" id="UP000611521">
    <property type="component" value="Unassembled WGS sequence"/>
</dbReference>
<dbReference type="RefSeq" id="WP_191711676.1">
    <property type="nucleotide sequence ID" value="NZ_JACSPX010000001.1"/>
</dbReference>
<dbReference type="Gene3D" id="3.40.1350.10">
    <property type="match status" value="1"/>
</dbReference>
<dbReference type="EMBL" id="JACSPX010000001">
    <property type="protein sequence ID" value="MBD8010683.1"/>
    <property type="molecule type" value="Genomic_DNA"/>
</dbReference>
<dbReference type="PANTHER" id="PTHR34039">
    <property type="entry name" value="UPF0102 PROTEIN YRAN"/>
    <property type="match status" value="1"/>
</dbReference>
<organism evidence="3 4">
    <name type="scientific">Microbacterium commune</name>
    <dbReference type="NCBI Taxonomy" id="2762219"/>
    <lineage>
        <taxon>Bacteria</taxon>
        <taxon>Bacillati</taxon>
        <taxon>Actinomycetota</taxon>
        <taxon>Actinomycetes</taxon>
        <taxon>Micrococcales</taxon>
        <taxon>Microbacteriaceae</taxon>
        <taxon>Microbacterium</taxon>
    </lineage>
</organism>
<dbReference type="HAMAP" id="MF_00048">
    <property type="entry name" value="UPF0102"/>
    <property type="match status" value="1"/>
</dbReference>
<dbReference type="NCBIfam" id="NF009154">
    <property type="entry name" value="PRK12497.3-3"/>
    <property type="match status" value="1"/>
</dbReference>
<dbReference type="Pfam" id="PF02021">
    <property type="entry name" value="UPF0102"/>
    <property type="match status" value="1"/>
</dbReference>
<sequence length="120" mass="13908">MAAKDDFGRAGEQRAAEHLSASGYEILERNWRCAQGEIDIVATRGDLLCMIEVKTRRSERFGHPFEAIDERKHQRLWRLAFAWAEAHPELSRGRRIRVEIIGLTGTDVRDARLEHLEDLR</sequence>
<accession>A0ABR8W0Y0</accession>